<organism evidence="2 3">
    <name type="scientific">Bacteroides thetaiotaomicron</name>
    <dbReference type="NCBI Taxonomy" id="818"/>
    <lineage>
        <taxon>Bacteria</taxon>
        <taxon>Pseudomonadati</taxon>
        <taxon>Bacteroidota</taxon>
        <taxon>Bacteroidia</taxon>
        <taxon>Bacteroidales</taxon>
        <taxon>Bacteroidaceae</taxon>
        <taxon>Bacteroides</taxon>
    </lineage>
</organism>
<keyword evidence="1" id="KW-1133">Transmembrane helix</keyword>
<dbReference type="AlphaFoldDB" id="A0A7J5JZ77"/>
<accession>A0A7J5JZ77</accession>
<keyword evidence="1" id="KW-0472">Membrane</keyword>
<name>A0A7J5JZ77_BACT4</name>
<gene>
    <name evidence="2" type="ORF">GAN75_09580</name>
</gene>
<evidence type="ECO:0000313" key="3">
    <source>
        <dbReference type="Proteomes" id="UP000436825"/>
    </source>
</evidence>
<sequence>MNNCIIQYCNANWTEIGMLFVAIFGAFWGFLRFHINNEKKALERELENLRLYFSSIENNGMTFINMEIRYPRNMAYKYRISFFKIEKREMFFPLDSNLSVYDNFYRYVLSCEDYVKTSELTLRQMIELYNIYVDNLYQRHILNQTYQILYTCLHKIVEGNIQINKKRKLQSVQNSITSTQAILYFFNQLQFADRQRRKNHFMIALYENHFFKEMFNSQEYKNIQHLIPLSAEKLFYKQEK</sequence>
<proteinExistence type="predicted"/>
<reference evidence="2 3" key="1">
    <citation type="journal article" date="2019" name="Nat. Med.">
        <title>A library of human gut bacterial isolates paired with longitudinal multiomics data enables mechanistic microbiome research.</title>
        <authorList>
            <person name="Poyet M."/>
            <person name="Groussin M."/>
            <person name="Gibbons S.M."/>
            <person name="Avila-Pacheco J."/>
            <person name="Jiang X."/>
            <person name="Kearney S.M."/>
            <person name="Perrotta A.R."/>
            <person name="Berdy B."/>
            <person name="Zhao S."/>
            <person name="Lieberman T.D."/>
            <person name="Swanson P.K."/>
            <person name="Smith M."/>
            <person name="Roesemann S."/>
            <person name="Alexander J.E."/>
            <person name="Rich S.A."/>
            <person name="Livny J."/>
            <person name="Vlamakis H."/>
            <person name="Clish C."/>
            <person name="Bullock K."/>
            <person name="Deik A."/>
            <person name="Scott J."/>
            <person name="Pierce K.A."/>
            <person name="Xavier R.J."/>
            <person name="Alm E.J."/>
        </authorList>
    </citation>
    <scope>NUCLEOTIDE SEQUENCE [LARGE SCALE GENOMIC DNA]</scope>
    <source>
        <strain evidence="2 3">BIOML-A160</strain>
    </source>
</reference>
<evidence type="ECO:0008006" key="4">
    <source>
        <dbReference type="Google" id="ProtNLM"/>
    </source>
</evidence>
<dbReference type="EMBL" id="WCRW01000005">
    <property type="protein sequence ID" value="KAB4456820.1"/>
    <property type="molecule type" value="Genomic_DNA"/>
</dbReference>
<dbReference type="Proteomes" id="UP000436825">
    <property type="component" value="Unassembled WGS sequence"/>
</dbReference>
<keyword evidence="1" id="KW-0812">Transmembrane</keyword>
<comment type="caution">
    <text evidence="2">The sequence shown here is derived from an EMBL/GenBank/DDBJ whole genome shotgun (WGS) entry which is preliminary data.</text>
</comment>
<evidence type="ECO:0000313" key="2">
    <source>
        <dbReference type="EMBL" id="KAB4456820.1"/>
    </source>
</evidence>
<evidence type="ECO:0000256" key="1">
    <source>
        <dbReference type="SAM" id="Phobius"/>
    </source>
</evidence>
<protein>
    <recommendedName>
        <fullName evidence="4">Phage abortive infection protein</fullName>
    </recommendedName>
</protein>
<feature type="transmembrane region" description="Helical" evidence="1">
    <location>
        <begin position="16"/>
        <end position="35"/>
    </location>
</feature>